<protein>
    <submittedName>
        <fullName evidence="1">ThiS</fullName>
    </submittedName>
</protein>
<dbReference type="PANTHER" id="PTHR34472">
    <property type="entry name" value="SULFUR CARRIER PROTEIN THIS"/>
    <property type="match status" value="1"/>
</dbReference>
<dbReference type="InterPro" id="IPR010035">
    <property type="entry name" value="Thi_S"/>
</dbReference>
<dbReference type="RefSeq" id="WP_012102034.1">
    <property type="nucleotide sequence ID" value="NC_009706.1"/>
</dbReference>
<dbReference type="InterPro" id="IPR012675">
    <property type="entry name" value="Beta-grasp_dom_sf"/>
</dbReference>
<dbReference type="NCBIfam" id="TIGR01683">
    <property type="entry name" value="thiS"/>
    <property type="match status" value="1"/>
</dbReference>
<dbReference type="Proteomes" id="UP000002411">
    <property type="component" value="Chromosome"/>
</dbReference>
<dbReference type="InterPro" id="IPR003749">
    <property type="entry name" value="ThiS/MoaD-like"/>
</dbReference>
<dbReference type="eggNOG" id="COG2104">
    <property type="taxonomic scope" value="Bacteria"/>
</dbReference>
<dbReference type="CDD" id="cd00565">
    <property type="entry name" value="Ubl_ThiS"/>
    <property type="match status" value="1"/>
</dbReference>
<evidence type="ECO:0000313" key="1">
    <source>
        <dbReference type="EMBL" id="EDK33681.1"/>
    </source>
</evidence>
<sequence>MILLVNGKELEVEDNISVIELLNSLEINLDIVVVEIDFEIIPKDKYLSTKLSTNSKVEIIRFVGGG</sequence>
<keyword evidence="2" id="KW-1185">Reference proteome</keyword>
<dbReference type="STRING" id="431943.CKL_1639"/>
<dbReference type="KEGG" id="ckl:CKL_1639"/>
<accession>A5N8Q0</accession>
<dbReference type="HOGENOM" id="CLU_174611_3_3_9"/>
<dbReference type="Pfam" id="PF02597">
    <property type="entry name" value="ThiS"/>
    <property type="match status" value="1"/>
</dbReference>
<dbReference type="PANTHER" id="PTHR34472:SF1">
    <property type="entry name" value="SULFUR CARRIER PROTEIN THIS"/>
    <property type="match status" value="1"/>
</dbReference>
<gene>
    <name evidence="1" type="primary">thiS</name>
    <name evidence="1" type="ordered locus">CKL_1639</name>
</gene>
<dbReference type="AlphaFoldDB" id="A5N8Q0"/>
<evidence type="ECO:0000313" key="2">
    <source>
        <dbReference type="Proteomes" id="UP000002411"/>
    </source>
</evidence>
<proteinExistence type="predicted"/>
<dbReference type="Gene3D" id="3.10.20.30">
    <property type="match status" value="1"/>
</dbReference>
<dbReference type="EMBL" id="CP000673">
    <property type="protein sequence ID" value="EDK33681.1"/>
    <property type="molecule type" value="Genomic_DNA"/>
</dbReference>
<name>A5N8Q0_CLOK5</name>
<organism evidence="1 2">
    <name type="scientific">Clostridium kluyveri (strain ATCC 8527 / DSM 555 / NBRC 12016 / NCIMB 10680 / K1)</name>
    <dbReference type="NCBI Taxonomy" id="431943"/>
    <lineage>
        <taxon>Bacteria</taxon>
        <taxon>Bacillati</taxon>
        <taxon>Bacillota</taxon>
        <taxon>Clostridia</taxon>
        <taxon>Eubacteriales</taxon>
        <taxon>Clostridiaceae</taxon>
        <taxon>Clostridium</taxon>
    </lineage>
</organism>
<dbReference type="SUPFAM" id="SSF54285">
    <property type="entry name" value="MoaD/ThiS"/>
    <property type="match status" value="1"/>
</dbReference>
<reference evidence="1 2" key="1">
    <citation type="journal article" date="2008" name="Proc. Natl. Acad. Sci. U.S.A.">
        <title>The genome of Clostridium kluyveri, a strict anaerobe with unique metabolic features.</title>
        <authorList>
            <person name="Seedorf H."/>
            <person name="Fricke W.F."/>
            <person name="Veith B."/>
            <person name="Brueggemann H."/>
            <person name="Liesegang H."/>
            <person name="Strittmatter A."/>
            <person name="Miethke M."/>
            <person name="Buckel W."/>
            <person name="Hinderberger J."/>
            <person name="Li F."/>
            <person name="Hagemeier C."/>
            <person name="Thauer R.K."/>
            <person name="Gottschalk G."/>
        </authorList>
    </citation>
    <scope>NUCLEOTIDE SEQUENCE [LARGE SCALE GENOMIC DNA]</scope>
    <source>
        <strain evidence="2">ATCC 8527 / DSM 555 / NCIMB 10680</strain>
    </source>
</reference>
<dbReference type="InterPro" id="IPR016155">
    <property type="entry name" value="Mopterin_synth/thiamin_S_b"/>
</dbReference>